<name>A0A9Q1EZV0_SYNKA</name>
<keyword evidence="3" id="KW-1185">Reference proteome</keyword>
<accession>A0A9Q1EZV0</accession>
<evidence type="ECO:0000313" key="2">
    <source>
        <dbReference type="EMBL" id="KAJ8348124.1"/>
    </source>
</evidence>
<dbReference type="Proteomes" id="UP001152622">
    <property type="component" value="Chromosome 10"/>
</dbReference>
<proteinExistence type="predicted"/>
<evidence type="ECO:0000256" key="1">
    <source>
        <dbReference type="SAM" id="MobiDB-lite"/>
    </source>
</evidence>
<comment type="caution">
    <text evidence="2">The sequence shown here is derived from an EMBL/GenBank/DDBJ whole genome shotgun (WGS) entry which is preliminary data.</text>
</comment>
<organism evidence="2 3">
    <name type="scientific">Synaphobranchus kaupii</name>
    <name type="common">Kaup's arrowtooth eel</name>
    <dbReference type="NCBI Taxonomy" id="118154"/>
    <lineage>
        <taxon>Eukaryota</taxon>
        <taxon>Metazoa</taxon>
        <taxon>Chordata</taxon>
        <taxon>Craniata</taxon>
        <taxon>Vertebrata</taxon>
        <taxon>Euteleostomi</taxon>
        <taxon>Actinopterygii</taxon>
        <taxon>Neopterygii</taxon>
        <taxon>Teleostei</taxon>
        <taxon>Anguilliformes</taxon>
        <taxon>Synaphobranchidae</taxon>
        <taxon>Synaphobranchus</taxon>
    </lineage>
</organism>
<dbReference type="EMBL" id="JAINUF010000010">
    <property type="protein sequence ID" value="KAJ8348124.1"/>
    <property type="molecule type" value="Genomic_DNA"/>
</dbReference>
<dbReference type="AlphaFoldDB" id="A0A9Q1EZV0"/>
<protein>
    <recommendedName>
        <fullName evidence="4">FCP1 homology domain-containing protein</fullName>
    </recommendedName>
</protein>
<evidence type="ECO:0008006" key="4">
    <source>
        <dbReference type="Google" id="ProtNLM"/>
    </source>
</evidence>
<dbReference type="OrthoDB" id="1711508at2759"/>
<feature type="region of interest" description="Disordered" evidence="1">
    <location>
        <begin position="51"/>
        <end position="84"/>
    </location>
</feature>
<feature type="compositionally biased region" description="Basic and acidic residues" evidence="1">
    <location>
        <begin position="62"/>
        <end position="84"/>
    </location>
</feature>
<gene>
    <name evidence="2" type="ORF">SKAU_G00267130</name>
</gene>
<sequence>MSSLQTAYEDYDIVIWSATSMKWIDAKMKVMCSVTCPLMASGITALSGVTGAGSDRQPQLQDHLHAGQRGHDHCAHSKEGVWWR</sequence>
<reference evidence="2" key="1">
    <citation type="journal article" date="2023" name="Science">
        <title>Genome structures resolve the early diversification of teleost fishes.</title>
        <authorList>
            <person name="Parey E."/>
            <person name="Louis A."/>
            <person name="Montfort J."/>
            <person name="Bouchez O."/>
            <person name="Roques C."/>
            <person name="Iampietro C."/>
            <person name="Lluch J."/>
            <person name="Castinel A."/>
            <person name="Donnadieu C."/>
            <person name="Desvignes T."/>
            <person name="Floi Bucao C."/>
            <person name="Jouanno E."/>
            <person name="Wen M."/>
            <person name="Mejri S."/>
            <person name="Dirks R."/>
            <person name="Jansen H."/>
            <person name="Henkel C."/>
            <person name="Chen W.J."/>
            <person name="Zahm M."/>
            <person name="Cabau C."/>
            <person name="Klopp C."/>
            <person name="Thompson A.W."/>
            <person name="Robinson-Rechavi M."/>
            <person name="Braasch I."/>
            <person name="Lecointre G."/>
            <person name="Bobe J."/>
            <person name="Postlethwait J.H."/>
            <person name="Berthelot C."/>
            <person name="Roest Crollius H."/>
            <person name="Guiguen Y."/>
        </authorList>
    </citation>
    <scope>NUCLEOTIDE SEQUENCE</scope>
    <source>
        <strain evidence="2">WJC10195</strain>
    </source>
</reference>
<evidence type="ECO:0000313" key="3">
    <source>
        <dbReference type="Proteomes" id="UP001152622"/>
    </source>
</evidence>